<dbReference type="SMART" id="SM00734">
    <property type="entry name" value="ZnF_Rad18"/>
    <property type="match status" value="1"/>
</dbReference>
<keyword evidence="3" id="KW-0479">Metal-binding</keyword>
<dbReference type="InterPro" id="IPR003593">
    <property type="entry name" value="AAA+_ATPase"/>
</dbReference>
<dbReference type="Pfam" id="PF16193">
    <property type="entry name" value="AAA_assoc_2"/>
    <property type="match status" value="1"/>
</dbReference>
<dbReference type="SMART" id="SM00382">
    <property type="entry name" value="AAA"/>
    <property type="match status" value="1"/>
</dbReference>
<dbReference type="OrthoDB" id="10265467at2759"/>
<dbReference type="Gene3D" id="1.10.3710.10">
    <property type="entry name" value="DNA polymerase III clamp loader subunits, C-terminal domain"/>
    <property type="match status" value="1"/>
</dbReference>
<feature type="region of interest" description="Disordered" evidence="11">
    <location>
        <begin position="1"/>
        <end position="34"/>
    </location>
</feature>
<dbReference type="InterPro" id="IPR008921">
    <property type="entry name" value="DNA_pol3_clamp-load_cplx_C"/>
</dbReference>
<dbReference type="FunFam" id="1.20.272.10:FF:000001">
    <property type="entry name" value="Putative AAA family ATPase"/>
    <property type="match status" value="1"/>
</dbReference>
<keyword evidence="5 10" id="KW-0227">DNA damage</keyword>
<evidence type="ECO:0000256" key="10">
    <source>
        <dbReference type="PROSITE-ProRule" id="PRU01256"/>
    </source>
</evidence>
<dbReference type="InterPro" id="IPR003959">
    <property type="entry name" value="ATPase_AAA_core"/>
</dbReference>
<keyword evidence="4" id="KW-0547">Nucleotide-binding</keyword>
<keyword evidence="2" id="KW-0235">DNA replication</keyword>
<organism evidence="13 14">
    <name type="scientific">Entomortierella parvispora</name>
    <dbReference type="NCBI Taxonomy" id="205924"/>
    <lineage>
        <taxon>Eukaryota</taxon>
        <taxon>Fungi</taxon>
        <taxon>Fungi incertae sedis</taxon>
        <taxon>Mucoromycota</taxon>
        <taxon>Mortierellomycotina</taxon>
        <taxon>Mortierellomycetes</taxon>
        <taxon>Mortierellales</taxon>
        <taxon>Mortierellaceae</taxon>
        <taxon>Entomortierella</taxon>
    </lineage>
</organism>
<feature type="compositionally biased region" description="Polar residues" evidence="11">
    <location>
        <begin position="18"/>
        <end position="31"/>
    </location>
</feature>
<dbReference type="GO" id="GO:0008047">
    <property type="term" value="F:enzyme activator activity"/>
    <property type="evidence" value="ECO:0007669"/>
    <property type="project" value="TreeGrafter"/>
</dbReference>
<feature type="domain" description="UBZ4-type" evidence="12">
    <location>
        <begin position="33"/>
        <end position="61"/>
    </location>
</feature>
<evidence type="ECO:0000256" key="3">
    <source>
        <dbReference type="ARBA" id="ARBA00022723"/>
    </source>
</evidence>
<proteinExistence type="inferred from homology"/>
<dbReference type="GO" id="GO:0000731">
    <property type="term" value="P:DNA synthesis involved in DNA repair"/>
    <property type="evidence" value="ECO:0007669"/>
    <property type="project" value="TreeGrafter"/>
</dbReference>
<evidence type="ECO:0000256" key="4">
    <source>
        <dbReference type="ARBA" id="ARBA00022741"/>
    </source>
</evidence>
<dbReference type="Gene3D" id="1.20.272.10">
    <property type="match status" value="1"/>
</dbReference>
<dbReference type="InterPro" id="IPR021886">
    <property type="entry name" value="MgsA_C"/>
</dbReference>
<dbReference type="InterPro" id="IPR051314">
    <property type="entry name" value="AAA_ATPase_RarA/MGS1/WRNIP1"/>
</dbReference>
<evidence type="ECO:0000256" key="8">
    <source>
        <dbReference type="ARBA" id="ARBA00022840"/>
    </source>
</evidence>
<feature type="region of interest" description="Disordered" evidence="11">
    <location>
        <begin position="62"/>
        <end position="119"/>
    </location>
</feature>
<dbReference type="Proteomes" id="UP000827284">
    <property type="component" value="Unassembled WGS sequence"/>
</dbReference>
<evidence type="ECO:0000313" key="13">
    <source>
        <dbReference type="EMBL" id="GJJ70050.1"/>
    </source>
</evidence>
<evidence type="ECO:0000256" key="11">
    <source>
        <dbReference type="SAM" id="MobiDB-lite"/>
    </source>
</evidence>
<keyword evidence="14" id="KW-1185">Reference proteome</keyword>
<comment type="similarity">
    <text evidence="1">Belongs to the AAA ATPase family. RarA/MGS1/WRNIP1 subfamily.</text>
</comment>
<dbReference type="AlphaFoldDB" id="A0A9P3H4N3"/>
<dbReference type="EMBL" id="BQFW01000003">
    <property type="protein sequence ID" value="GJJ70050.1"/>
    <property type="molecule type" value="Genomic_DNA"/>
</dbReference>
<protein>
    <submittedName>
        <fullName evidence="13">ATPase</fullName>
    </submittedName>
</protein>
<dbReference type="InterPro" id="IPR032423">
    <property type="entry name" value="AAA_assoc_2"/>
</dbReference>
<dbReference type="GO" id="GO:0016887">
    <property type="term" value="F:ATP hydrolysis activity"/>
    <property type="evidence" value="ECO:0007669"/>
    <property type="project" value="InterPro"/>
</dbReference>
<dbReference type="Pfam" id="PF00004">
    <property type="entry name" value="AAA"/>
    <property type="match status" value="1"/>
</dbReference>
<evidence type="ECO:0000256" key="7">
    <source>
        <dbReference type="ARBA" id="ARBA00022833"/>
    </source>
</evidence>
<dbReference type="GO" id="GO:0006271">
    <property type="term" value="P:DNA strand elongation involved in DNA replication"/>
    <property type="evidence" value="ECO:0007669"/>
    <property type="project" value="UniProtKB-ARBA"/>
</dbReference>
<dbReference type="GO" id="GO:0003677">
    <property type="term" value="F:DNA binding"/>
    <property type="evidence" value="ECO:0007669"/>
    <property type="project" value="InterPro"/>
</dbReference>
<feature type="compositionally biased region" description="Low complexity" evidence="11">
    <location>
        <begin position="110"/>
        <end position="119"/>
    </location>
</feature>
<name>A0A9P3H4N3_9FUNG</name>
<reference evidence="13" key="1">
    <citation type="submission" date="2021-11" db="EMBL/GenBank/DDBJ databases">
        <authorList>
            <person name="Herlambang A."/>
            <person name="Guo Y."/>
            <person name="Takashima Y."/>
            <person name="Nishizawa T."/>
        </authorList>
    </citation>
    <scope>NUCLEOTIDE SEQUENCE</scope>
    <source>
        <strain evidence="13">E1425</strain>
    </source>
</reference>
<dbReference type="CDD" id="cd18139">
    <property type="entry name" value="HLD_clamp_RarA"/>
    <property type="match status" value="1"/>
</dbReference>
<evidence type="ECO:0000256" key="6">
    <source>
        <dbReference type="ARBA" id="ARBA00022771"/>
    </source>
</evidence>
<dbReference type="InterPro" id="IPR006642">
    <property type="entry name" value="Rad18_UBZ4"/>
</dbReference>
<dbReference type="SUPFAM" id="SSF52540">
    <property type="entry name" value="P-loop containing nucleoside triphosphate hydrolases"/>
    <property type="match status" value="1"/>
</dbReference>
<dbReference type="GO" id="GO:0017116">
    <property type="term" value="F:single-stranded DNA helicase activity"/>
    <property type="evidence" value="ECO:0007669"/>
    <property type="project" value="TreeGrafter"/>
</dbReference>
<feature type="compositionally biased region" description="Basic residues" evidence="11">
    <location>
        <begin position="1"/>
        <end position="13"/>
    </location>
</feature>
<keyword evidence="9 10" id="KW-0234">DNA repair</keyword>
<dbReference type="GO" id="GO:0005524">
    <property type="term" value="F:ATP binding"/>
    <property type="evidence" value="ECO:0007669"/>
    <property type="project" value="UniProtKB-KW"/>
</dbReference>
<dbReference type="GO" id="GO:0005634">
    <property type="term" value="C:nucleus"/>
    <property type="evidence" value="ECO:0007669"/>
    <property type="project" value="TreeGrafter"/>
</dbReference>
<keyword evidence="7" id="KW-0862">Zinc</keyword>
<dbReference type="CDD" id="cd00009">
    <property type="entry name" value="AAA"/>
    <property type="match status" value="1"/>
</dbReference>
<gene>
    <name evidence="13" type="ORF">EMPS_02399</name>
</gene>
<accession>A0A9P3H4N3</accession>
<keyword evidence="6 10" id="KW-0863">Zinc-finger</keyword>
<dbReference type="Gene3D" id="3.40.50.300">
    <property type="entry name" value="P-loop containing nucleotide triphosphate hydrolases"/>
    <property type="match status" value="1"/>
</dbReference>
<evidence type="ECO:0000259" key="12">
    <source>
        <dbReference type="PROSITE" id="PS51908"/>
    </source>
</evidence>
<dbReference type="FunFam" id="3.40.50.300:FF:000137">
    <property type="entry name" value="Replication-associated recombination protein A"/>
    <property type="match status" value="1"/>
</dbReference>
<sequence length="608" mass="67576">MHPFHSPKAKKPASAHSATQKTSVPSNTPASSLVPCPICEKSIPEWFVNKHLDDECTGMESVAEALSQPTSSKRKHEEVDDFADLDGPDLLSDGMDYKNNARKPAPPTPALSSSTSFTDQSSYQSRKYKANAAVLRAMPLAERARPATLDDYIGQKELIGPGGVLRALVLQDTVPSIILWGPCGVGKTTLARIIANTTKAQFKEMGATTHGVADVRKAFEDAKNLFQLTRQRTIIFLDEIHRFTKSQQDIFLPFVEKGTITLIGATTENPSFRINSALLSRCRVLTLEKLSLQDGMDRMIRRASRIKWRDVLDMAREHMTAPELMECNRTLALDDKSIDQWADGTLEDGAIKWLIDLSDGDGRSALNTLEIAIQGLSTLILPAELEHIPKVKDRPDLGVFQKLKDAKLTTEAVKSAFQKTHLQYDRQGDEHYNLISALHKSIRGGDADAGLYWLGRMLVAGEEPLYIARRLIRLASEDIGLADPSALPLAMATYQACQTIGMPECDVNLAHCVAYMAKAKKSVDVYHAYSLVKQTVSEEYAYPVPIHLRNAPTSLMKDLGYGSEYKYNPSFPEGYKVDQEYFPTGLKKRKFLGEFPVMHLGEDGEWQY</sequence>
<keyword evidence="8" id="KW-0067">ATP-binding</keyword>
<dbReference type="PANTHER" id="PTHR13779:SF7">
    <property type="entry name" value="ATPASE WRNIP1"/>
    <property type="match status" value="1"/>
</dbReference>
<comment type="caution">
    <text evidence="13">The sequence shown here is derived from an EMBL/GenBank/DDBJ whole genome shotgun (WGS) entry which is preliminary data.</text>
</comment>
<evidence type="ECO:0000256" key="1">
    <source>
        <dbReference type="ARBA" id="ARBA00008959"/>
    </source>
</evidence>
<reference evidence="13" key="2">
    <citation type="journal article" date="2022" name="Microbiol. Resour. Announc.">
        <title>Whole-Genome Sequence of Entomortierella parvispora E1425, a Mucoromycotan Fungus Associated with Burkholderiaceae-Related Endosymbiotic Bacteria.</title>
        <authorList>
            <person name="Herlambang A."/>
            <person name="Guo Y."/>
            <person name="Takashima Y."/>
            <person name="Narisawa K."/>
            <person name="Ohta H."/>
            <person name="Nishizawa T."/>
        </authorList>
    </citation>
    <scope>NUCLEOTIDE SEQUENCE</scope>
    <source>
        <strain evidence="13">E1425</strain>
    </source>
</reference>
<dbReference type="Pfam" id="PF12002">
    <property type="entry name" value="MgsA_C"/>
    <property type="match status" value="1"/>
</dbReference>
<evidence type="ECO:0000256" key="9">
    <source>
        <dbReference type="ARBA" id="ARBA00023204"/>
    </source>
</evidence>
<evidence type="ECO:0000256" key="2">
    <source>
        <dbReference type="ARBA" id="ARBA00022705"/>
    </source>
</evidence>
<dbReference type="Gene3D" id="1.10.8.60">
    <property type="match status" value="1"/>
</dbReference>
<dbReference type="GO" id="GO:0008270">
    <property type="term" value="F:zinc ion binding"/>
    <property type="evidence" value="ECO:0007669"/>
    <property type="project" value="UniProtKB-KW"/>
</dbReference>
<dbReference type="InterPro" id="IPR027417">
    <property type="entry name" value="P-loop_NTPase"/>
</dbReference>
<evidence type="ECO:0000313" key="14">
    <source>
        <dbReference type="Proteomes" id="UP000827284"/>
    </source>
</evidence>
<evidence type="ECO:0000256" key="5">
    <source>
        <dbReference type="ARBA" id="ARBA00022763"/>
    </source>
</evidence>
<dbReference type="PROSITE" id="PS51908">
    <property type="entry name" value="ZF_UBZ4"/>
    <property type="match status" value="1"/>
</dbReference>
<dbReference type="PANTHER" id="PTHR13779">
    <property type="entry name" value="WERNER HELICASE-INTERACTING PROTEIN 1 FAMILY MEMBER"/>
    <property type="match status" value="1"/>
</dbReference>
<dbReference type="SUPFAM" id="SSF48019">
    <property type="entry name" value="post-AAA+ oligomerization domain-like"/>
    <property type="match status" value="1"/>
</dbReference>